<name>A0A8T8X365_ASPJA</name>
<protein>
    <submittedName>
        <fullName evidence="1">Uncharacterized protein</fullName>
    </submittedName>
</protein>
<sequence>MSCSFHVHVAWPIAQTYAKSRDGLKDTFVSPYMSTAHLYRVDVIVPLLFLRIVSLLNAAFLQLIGSAAPCAVIGVLHLLLRLAVVSLTFLLEKIGVNVFIQG</sequence>
<evidence type="ECO:0000313" key="1">
    <source>
        <dbReference type="EMBL" id="RAH82485.1"/>
    </source>
</evidence>
<evidence type="ECO:0000313" key="2">
    <source>
        <dbReference type="Proteomes" id="UP000249497"/>
    </source>
</evidence>
<proteinExistence type="predicted"/>
<reference evidence="1 2" key="1">
    <citation type="submission" date="2018-02" db="EMBL/GenBank/DDBJ databases">
        <title>The genomes of Aspergillus section Nigri reveals drivers in fungal speciation.</title>
        <authorList>
            <consortium name="DOE Joint Genome Institute"/>
            <person name="Vesth T.C."/>
            <person name="Nybo J."/>
            <person name="Theobald S."/>
            <person name="Brandl J."/>
            <person name="Frisvad J.C."/>
            <person name="Nielsen K.F."/>
            <person name="Lyhne E.K."/>
            <person name="Kogle M.E."/>
            <person name="Kuo A."/>
            <person name="Riley R."/>
            <person name="Clum A."/>
            <person name="Nolan M."/>
            <person name="Lipzen A."/>
            <person name="Salamov A."/>
            <person name="Henrissat B."/>
            <person name="Wiebenga A."/>
            <person name="De vries R.P."/>
            <person name="Grigoriev I.V."/>
            <person name="Mortensen U.H."/>
            <person name="Andersen M.R."/>
            <person name="Baker S.E."/>
        </authorList>
    </citation>
    <scope>NUCLEOTIDE SEQUENCE [LARGE SCALE GENOMIC DNA]</scope>
    <source>
        <strain evidence="1 2">CBS 114.51</strain>
    </source>
</reference>
<organism evidence="1 2">
    <name type="scientific">Aspergillus japonicus CBS 114.51</name>
    <dbReference type="NCBI Taxonomy" id="1448312"/>
    <lineage>
        <taxon>Eukaryota</taxon>
        <taxon>Fungi</taxon>
        <taxon>Dikarya</taxon>
        <taxon>Ascomycota</taxon>
        <taxon>Pezizomycotina</taxon>
        <taxon>Eurotiomycetes</taxon>
        <taxon>Eurotiomycetidae</taxon>
        <taxon>Eurotiales</taxon>
        <taxon>Aspergillaceae</taxon>
        <taxon>Aspergillus</taxon>
        <taxon>Aspergillus subgen. Circumdati</taxon>
    </lineage>
</organism>
<gene>
    <name evidence="1" type="ORF">BO86DRAFT_388639</name>
</gene>
<dbReference type="Proteomes" id="UP000249497">
    <property type="component" value="Unassembled WGS sequence"/>
</dbReference>
<dbReference type="GeneID" id="37175598"/>
<keyword evidence="2" id="KW-1185">Reference proteome</keyword>
<accession>A0A8T8X365</accession>
<dbReference type="AlphaFoldDB" id="A0A8T8X365"/>
<dbReference type="EMBL" id="KZ824788">
    <property type="protein sequence ID" value="RAH82485.1"/>
    <property type="molecule type" value="Genomic_DNA"/>
</dbReference>
<dbReference type="OrthoDB" id="4411341at2759"/>
<dbReference type="RefSeq" id="XP_025528379.1">
    <property type="nucleotide sequence ID" value="XM_025671906.1"/>
</dbReference>